<accession>A0A7T5RK35</accession>
<reference evidence="1 2" key="1">
    <citation type="submission" date="2020-07" db="EMBL/GenBank/DDBJ databases">
        <title>Huge and variable diversity of episymbiotic CPR bacteria and DPANN archaea in groundwater ecosystems.</title>
        <authorList>
            <person name="He C.Y."/>
            <person name="Keren R."/>
            <person name="Whittaker M."/>
            <person name="Farag I.F."/>
            <person name="Doudna J."/>
            <person name="Cate J.H.D."/>
            <person name="Banfield J.F."/>
        </authorList>
    </citation>
    <scope>NUCLEOTIDE SEQUENCE [LARGE SCALE GENOMIC DNA]</scope>
    <source>
        <strain evidence="1">NC_groundwater_541_Ag_S-0.1um_46_50</strain>
    </source>
</reference>
<dbReference type="EMBL" id="CP066690">
    <property type="protein sequence ID" value="QQG45554.1"/>
    <property type="molecule type" value="Genomic_DNA"/>
</dbReference>
<organism evidence="1 2">
    <name type="scientific">Candidatus Sungiibacteriota bacterium</name>
    <dbReference type="NCBI Taxonomy" id="2750080"/>
    <lineage>
        <taxon>Bacteria</taxon>
        <taxon>Candidatus Sungiibacteriota</taxon>
    </lineage>
</organism>
<protein>
    <submittedName>
        <fullName evidence="1">Uncharacterized protein</fullName>
    </submittedName>
</protein>
<dbReference type="AlphaFoldDB" id="A0A7T5RK35"/>
<evidence type="ECO:0000313" key="2">
    <source>
        <dbReference type="Proteomes" id="UP000595618"/>
    </source>
</evidence>
<proteinExistence type="predicted"/>
<dbReference type="Proteomes" id="UP000595618">
    <property type="component" value="Chromosome"/>
</dbReference>
<name>A0A7T5RK35_9BACT</name>
<sequence length="87" mass="10059">MRTMTQKTCHDCGVEVGKFHEPGCDTEECPFCHGQLISCDCCYEHLHLDPEQEPTYSEGLNEEQQEKWNKILLEKGLIPYGRETHFG</sequence>
<gene>
    <name evidence="1" type="ORF">HYW89_01315</name>
</gene>
<evidence type="ECO:0000313" key="1">
    <source>
        <dbReference type="EMBL" id="QQG45554.1"/>
    </source>
</evidence>